<evidence type="ECO:0000259" key="3">
    <source>
        <dbReference type="Pfam" id="PF17162"/>
    </source>
</evidence>
<dbReference type="Pfam" id="PF17162">
    <property type="entry name" value="DUF5118"/>
    <property type="match status" value="1"/>
</dbReference>
<keyword evidence="4" id="KW-0645">Protease</keyword>
<keyword evidence="4" id="KW-0378">Hydrolase</keyword>
<dbReference type="InterPro" id="IPR034032">
    <property type="entry name" value="Zn_MMP-like_bac"/>
</dbReference>
<organism evidence="4 5">
    <name type="scientific">Hallella seregens ATCC 51272</name>
    <dbReference type="NCBI Taxonomy" id="1336250"/>
    <lineage>
        <taxon>Bacteria</taxon>
        <taxon>Pseudomonadati</taxon>
        <taxon>Bacteroidota</taxon>
        <taxon>Bacteroidia</taxon>
        <taxon>Bacteroidales</taxon>
        <taxon>Prevotellaceae</taxon>
        <taxon>Hallella</taxon>
    </lineage>
</organism>
<evidence type="ECO:0000313" key="5">
    <source>
        <dbReference type="Proteomes" id="UP001589688"/>
    </source>
</evidence>
<dbReference type="RefSeq" id="WP_027951483.1">
    <property type="nucleotide sequence ID" value="NZ_JADU01000001.1"/>
</dbReference>
<keyword evidence="5" id="KW-1185">Reference proteome</keyword>
<name>A0ABV5ZMN4_9BACT</name>
<dbReference type="Proteomes" id="UP001589688">
    <property type="component" value="Unassembled WGS sequence"/>
</dbReference>
<dbReference type="PANTHER" id="PTHR38478">
    <property type="entry name" value="PEPTIDASE M1A AND M12B"/>
    <property type="match status" value="1"/>
</dbReference>
<evidence type="ECO:0000259" key="1">
    <source>
        <dbReference type="Pfam" id="PF16313"/>
    </source>
</evidence>
<dbReference type="InterPro" id="IPR033413">
    <property type="entry name" value="DUF5117"/>
</dbReference>
<feature type="domain" description="EcxA zinc-binding" evidence="1">
    <location>
        <begin position="430"/>
        <end position="746"/>
    </location>
</feature>
<keyword evidence="4" id="KW-0482">Metalloprotease</keyword>
<dbReference type="InterPro" id="IPR024079">
    <property type="entry name" value="MetalloPept_cat_dom_sf"/>
</dbReference>
<comment type="caution">
    <text evidence="4">The sequence shown here is derived from an EMBL/GenBank/DDBJ whole genome shotgun (WGS) entry which is preliminary data.</text>
</comment>
<sequence length="852" mass="95804">MNALSNHSLRRGVIVPLLAFTLLGGGAYGYAGSPSADIFGLFHSKKKKAAPPPASPYKQLTGRDSVAMAGVMNVIQKGDTFFLELPVKYMGRPFLVSNKLQRVPKELNEAGVNKGINYENQLIRFEWDKAGKRILLRQQRITPEAPDGSAVLQSVRDNYIDPLIASLKVEQTAPDSSTVIIKVNNLFNGQRNCLNDVFNLINIGTSPDSELSRILSVKAFDNSVVATSELTTVVHEDKSKVNVSVVVSSSITLLPEQEMARRQEDWRVGYFTTTRTQFDDRQQQVKKTNYITRWRLEPRDTAAYLRGELVEPVKPIVFYIDQAVPAHLRPYIKQGITDWNAAFEQAGFKNAVQARDFTDSLCHDGDDLKYSVLTYDASEKANAMGPSVLDPRTGEILEADIIWWHNVQSLIREWIMVQTAATDPRARTLQLPDELIGDAVRFVACHEVGHSLGLRHNMIASAAYPTDSLRSRSFTDRVGGTSASIMDYARFNYVAQPGDGVRVMSPHIGAYDKMAIEWGYRWYPVGTDERAALDTYLRAHNGREYRYSEAQPQRSAIDPRALSEDLGDDPVKSARYGIANLKRVMPHLVDWTRTGEPGQTYDEASAYYAAVVSQWRLFLYHVLANVGGMNLERPTIDDGKPAYTFVNKGRQREALQFLLDEVLGYPRWLFDTPLSRKILIQRTTPNGTEEQEPAYLLKNQQNYILWDLLDNARLVRMYENEMQNGKAAFAPVEMMDMLHRHIFRTTMGGKNPDVMERSLQKSFVDALITAANAGEGVKINKHLDTPSLSSGQRTVELTSSQVTRNSDAISLKRGELLRIQQLLRARKAGAALDARMHYDDILLRIQTALSHE</sequence>
<dbReference type="GO" id="GO:0008237">
    <property type="term" value="F:metallopeptidase activity"/>
    <property type="evidence" value="ECO:0007669"/>
    <property type="project" value="UniProtKB-KW"/>
</dbReference>
<accession>A0ABV5ZMN4</accession>
<dbReference type="PANTHER" id="PTHR38478:SF1">
    <property type="entry name" value="ZINC DEPENDENT METALLOPROTEASE DOMAIN LIPOPROTEIN"/>
    <property type="match status" value="1"/>
</dbReference>
<proteinExistence type="predicted"/>
<dbReference type="InterPro" id="IPR033428">
    <property type="entry name" value="DUF5118"/>
</dbReference>
<evidence type="ECO:0000259" key="2">
    <source>
        <dbReference type="Pfam" id="PF17148"/>
    </source>
</evidence>
<protein>
    <submittedName>
        <fullName evidence="4">Zinc-dependent metalloprotease</fullName>
    </submittedName>
</protein>
<dbReference type="CDD" id="cd04276">
    <property type="entry name" value="ZnMc_MMP_like_2"/>
    <property type="match status" value="1"/>
</dbReference>
<dbReference type="Gene3D" id="3.40.390.10">
    <property type="entry name" value="Collagenase (Catalytic Domain)"/>
    <property type="match status" value="1"/>
</dbReference>
<feature type="domain" description="DUF5118" evidence="3">
    <location>
        <begin position="55"/>
        <end position="103"/>
    </location>
</feature>
<gene>
    <name evidence="4" type="ORF">ACFFK8_08665</name>
</gene>
<feature type="domain" description="DUF5117" evidence="2">
    <location>
        <begin position="115"/>
        <end position="299"/>
    </location>
</feature>
<dbReference type="InterPro" id="IPR032534">
    <property type="entry name" value="EcxA_zinc-bd"/>
</dbReference>
<dbReference type="Pfam" id="PF17148">
    <property type="entry name" value="DUF5117"/>
    <property type="match status" value="1"/>
</dbReference>
<reference evidence="4 5" key="1">
    <citation type="submission" date="2024-09" db="EMBL/GenBank/DDBJ databases">
        <authorList>
            <person name="Sun Q."/>
            <person name="Mori K."/>
        </authorList>
    </citation>
    <scope>NUCLEOTIDE SEQUENCE [LARGE SCALE GENOMIC DNA]</scope>
    <source>
        <strain evidence="4 5">ATCC 51272</strain>
    </source>
</reference>
<dbReference type="EMBL" id="JBHLZF010000002">
    <property type="protein sequence ID" value="MFB9897864.1"/>
    <property type="molecule type" value="Genomic_DNA"/>
</dbReference>
<dbReference type="SUPFAM" id="SSF55486">
    <property type="entry name" value="Metalloproteases ('zincins'), catalytic domain"/>
    <property type="match status" value="1"/>
</dbReference>
<dbReference type="Pfam" id="PF16313">
    <property type="entry name" value="DUF4953"/>
    <property type="match status" value="1"/>
</dbReference>
<evidence type="ECO:0000313" key="4">
    <source>
        <dbReference type="EMBL" id="MFB9897864.1"/>
    </source>
</evidence>